<evidence type="ECO:0000313" key="7">
    <source>
        <dbReference type="EMBL" id="QNN52125.1"/>
    </source>
</evidence>
<dbReference type="SUPFAM" id="SSF46689">
    <property type="entry name" value="Homeodomain-like"/>
    <property type="match status" value="1"/>
</dbReference>
<evidence type="ECO:0000256" key="1">
    <source>
        <dbReference type="ARBA" id="ARBA00023015"/>
    </source>
</evidence>
<proteinExistence type="predicted"/>
<dbReference type="SUPFAM" id="SSF48498">
    <property type="entry name" value="Tetracyclin repressor-like, C-terminal domain"/>
    <property type="match status" value="1"/>
</dbReference>
<dbReference type="PRINTS" id="PR00455">
    <property type="entry name" value="HTHTETR"/>
</dbReference>
<name>A0A7G9R950_9ACTN</name>
<sequence length="211" mass="23240">MAHDLEVAPAPRRGRGRPRDPLTDGRIIRAAAELLLQNGFDKTTVDDVAARAGVGKATVYRRWPSKEDLAVAAMESLYDSEFPEIDTGSLVADLTESYRAILAFVGSAEGEAFIRMSISESMRDPRIAALYRGSTVRREEQARRTFERAVARGEVRADADLDTAIQWMGGVIVARAIVGRPLPTIDDLDRYVDFTLRGILDVSRMSGSSLR</sequence>
<feature type="domain" description="HTH tetR-type" evidence="6">
    <location>
        <begin position="21"/>
        <end position="81"/>
    </location>
</feature>
<evidence type="ECO:0000256" key="3">
    <source>
        <dbReference type="ARBA" id="ARBA00023163"/>
    </source>
</evidence>
<reference evidence="7 8" key="1">
    <citation type="submission" date="2020-08" db="EMBL/GenBank/DDBJ databases">
        <title>Genome sequence of Nocardioides mesophilus KACC 16243T.</title>
        <authorList>
            <person name="Hyun D.-W."/>
            <person name="Bae J.-W."/>
        </authorList>
    </citation>
    <scope>NUCLEOTIDE SEQUENCE [LARGE SCALE GENOMIC DNA]</scope>
    <source>
        <strain evidence="7 8">KACC 16243</strain>
    </source>
</reference>
<protein>
    <submittedName>
        <fullName evidence="7">TetR/AcrR family transcriptional regulator</fullName>
    </submittedName>
</protein>
<dbReference type="InterPro" id="IPR036271">
    <property type="entry name" value="Tet_transcr_reg_TetR-rel_C_sf"/>
</dbReference>
<dbReference type="Pfam" id="PF16859">
    <property type="entry name" value="TetR_C_11"/>
    <property type="match status" value="1"/>
</dbReference>
<gene>
    <name evidence="7" type="ORF">H9L09_16695</name>
</gene>
<evidence type="ECO:0000256" key="5">
    <source>
        <dbReference type="SAM" id="MobiDB-lite"/>
    </source>
</evidence>
<keyword evidence="8" id="KW-1185">Reference proteome</keyword>
<dbReference type="AlphaFoldDB" id="A0A7G9R950"/>
<keyword evidence="1" id="KW-0805">Transcription regulation</keyword>
<dbReference type="Gene3D" id="1.10.357.10">
    <property type="entry name" value="Tetracycline Repressor, domain 2"/>
    <property type="match status" value="1"/>
</dbReference>
<dbReference type="InterPro" id="IPR001647">
    <property type="entry name" value="HTH_TetR"/>
</dbReference>
<dbReference type="PROSITE" id="PS01081">
    <property type="entry name" value="HTH_TETR_1"/>
    <property type="match status" value="1"/>
</dbReference>
<dbReference type="EMBL" id="CP060713">
    <property type="protein sequence ID" value="QNN52125.1"/>
    <property type="molecule type" value="Genomic_DNA"/>
</dbReference>
<dbReference type="PROSITE" id="PS50977">
    <property type="entry name" value="HTH_TETR_2"/>
    <property type="match status" value="1"/>
</dbReference>
<feature type="region of interest" description="Disordered" evidence="5">
    <location>
        <begin position="1"/>
        <end position="22"/>
    </location>
</feature>
<dbReference type="FunFam" id="1.10.10.60:FF:000141">
    <property type="entry name" value="TetR family transcriptional regulator"/>
    <property type="match status" value="1"/>
</dbReference>
<evidence type="ECO:0000256" key="4">
    <source>
        <dbReference type="PROSITE-ProRule" id="PRU00335"/>
    </source>
</evidence>
<evidence type="ECO:0000313" key="8">
    <source>
        <dbReference type="Proteomes" id="UP000515947"/>
    </source>
</evidence>
<dbReference type="GO" id="GO:0003700">
    <property type="term" value="F:DNA-binding transcription factor activity"/>
    <property type="evidence" value="ECO:0007669"/>
    <property type="project" value="TreeGrafter"/>
</dbReference>
<evidence type="ECO:0000256" key="2">
    <source>
        <dbReference type="ARBA" id="ARBA00023125"/>
    </source>
</evidence>
<dbReference type="PANTHER" id="PTHR30055:SF230">
    <property type="entry name" value="TRANSCRIPTIONAL REGULATORY PROTEIN (PROBABLY TETR-FAMILY)-RELATED"/>
    <property type="match status" value="1"/>
</dbReference>
<dbReference type="RefSeq" id="WP_187577967.1">
    <property type="nucleotide sequence ID" value="NZ_CP060713.1"/>
</dbReference>
<keyword evidence="2 4" id="KW-0238">DNA-binding</keyword>
<organism evidence="7 8">
    <name type="scientific">Nocardioides mesophilus</name>
    <dbReference type="NCBI Taxonomy" id="433659"/>
    <lineage>
        <taxon>Bacteria</taxon>
        <taxon>Bacillati</taxon>
        <taxon>Actinomycetota</taxon>
        <taxon>Actinomycetes</taxon>
        <taxon>Propionibacteriales</taxon>
        <taxon>Nocardioidaceae</taxon>
        <taxon>Nocardioides</taxon>
    </lineage>
</organism>
<dbReference type="KEGG" id="nmes:H9L09_16695"/>
<keyword evidence="3" id="KW-0804">Transcription</keyword>
<dbReference type="InterPro" id="IPR050109">
    <property type="entry name" value="HTH-type_TetR-like_transc_reg"/>
</dbReference>
<dbReference type="Pfam" id="PF00440">
    <property type="entry name" value="TetR_N"/>
    <property type="match status" value="1"/>
</dbReference>
<feature type="DNA-binding region" description="H-T-H motif" evidence="4">
    <location>
        <begin position="44"/>
        <end position="63"/>
    </location>
</feature>
<dbReference type="Proteomes" id="UP000515947">
    <property type="component" value="Chromosome"/>
</dbReference>
<dbReference type="GO" id="GO:0000976">
    <property type="term" value="F:transcription cis-regulatory region binding"/>
    <property type="evidence" value="ECO:0007669"/>
    <property type="project" value="TreeGrafter"/>
</dbReference>
<dbReference type="InterPro" id="IPR011075">
    <property type="entry name" value="TetR_C"/>
</dbReference>
<dbReference type="InterPro" id="IPR009057">
    <property type="entry name" value="Homeodomain-like_sf"/>
</dbReference>
<accession>A0A7G9R950</accession>
<dbReference type="GO" id="GO:0045892">
    <property type="term" value="P:negative regulation of DNA-templated transcription"/>
    <property type="evidence" value="ECO:0007669"/>
    <property type="project" value="UniProtKB-ARBA"/>
</dbReference>
<dbReference type="InterPro" id="IPR023772">
    <property type="entry name" value="DNA-bd_HTH_TetR-type_CS"/>
</dbReference>
<evidence type="ECO:0000259" key="6">
    <source>
        <dbReference type="PROSITE" id="PS50977"/>
    </source>
</evidence>
<dbReference type="PANTHER" id="PTHR30055">
    <property type="entry name" value="HTH-TYPE TRANSCRIPTIONAL REGULATOR RUTR"/>
    <property type="match status" value="1"/>
</dbReference>
<dbReference type="Gene3D" id="1.10.10.60">
    <property type="entry name" value="Homeodomain-like"/>
    <property type="match status" value="1"/>
</dbReference>